<protein>
    <recommendedName>
        <fullName evidence="1">G domain-containing protein</fullName>
    </recommendedName>
</protein>
<dbReference type="Pfam" id="PF01926">
    <property type="entry name" value="MMR_HSR1"/>
    <property type="match status" value="1"/>
</dbReference>
<dbReference type="EMBL" id="CAADRM010000116">
    <property type="protein sequence ID" value="VFU16152.1"/>
    <property type="molecule type" value="Genomic_DNA"/>
</dbReference>
<feature type="domain" description="G" evidence="1">
    <location>
        <begin position="10"/>
        <end position="147"/>
    </location>
</feature>
<dbReference type="Gene3D" id="3.40.50.300">
    <property type="entry name" value="P-loop containing nucleotide triphosphate hydrolases"/>
    <property type="match status" value="1"/>
</dbReference>
<dbReference type="InterPro" id="IPR006073">
    <property type="entry name" value="GTP-bd"/>
</dbReference>
<dbReference type="GO" id="GO:0005525">
    <property type="term" value="F:GTP binding"/>
    <property type="evidence" value="ECO:0007669"/>
    <property type="project" value="InterPro"/>
</dbReference>
<evidence type="ECO:0000313" key="2">
    <source>
        <dbReference type="EMBL" id="VFU16152.1"/>
    </source>
</evidence>
<reference evidence="2" key="1">
    <citation type="submission" date="2019-03" db="EMBL/GenBank/DDBJ databases">
        <authorList>
            <person name="Hao L."/>
        </authorList>
    </citation>
    <scope>NUCLEOTIDE SEQUENCE</scope>
</reference>
<gene>
    <name evidence="2" type="ORF">SCFA_510022</name>
</gene>
<dbReference type="SUPFAM" id="SSF52540">
    <property type="entry name" value="P-loop containing nucleoside triphosphate hydrolases"/>
    <property type="match status" value="1"/>
</dbReference>
<name>A0A485M372_9ZZZZ</name>
<organism evidence="2">
    <name type="scientific">anaerobic digester metagenome</name>
    <dbReference type="NCBI Taxonomy" id="1263854"/>
    <lineage>
        <taxon>unclassified sequences</taxon>
        <taxon>metagenomes</taxon>
        <taxon>ecological metagenomes</taxon>
    </lineage>
</organism>
<sequence>MTGAAPVLTFAIVGHPNEGKSSVVSTLTEDDSVRITPIPGETTVCRTFPVVIDGIEIIRFVDTPGFQSPKAALAWLREHEGPGMLDSFLKEHCGNPLFSGECELFRPLSQGAGIIYVLDASRPLRSVDRAEMEILRMTGIPRMAVINSKEEDRTFIPQWRDELRKHFNSVRVFNAHRATYAERVALLESLKSIDQEWEPALVPVIHAIREDWQRRLNQTAWHICGMIETCLAYQTSQSYSQGEDLEEIRKKLISEYQDHIRDVERKTHLEIRRLFKHNIFDYRLPEQSIAGKDLFHENTWRLLGLSPYQIAAAGAAAGTGIGLGIDAATAGISFGVFAVSGAILGAGSALVGGRRMVTTEIKGPKVGRFQMKKSLGDFVLIVGPNHNIQFPFVLLDRALIYFSHVINWAHGRRNRHEEARDTGPETFVAHFTDHQRRICREFFQAAGAKDEAKIREARQPLLDMLLEVLHGLSDREYR</sequence>
<dbReference type="Pfam" id="PF11981">
    <property type="entry name" value="DUF3482"/>
    <property type="match status" value="1"/>
</dbReference>
<evidence type="ECO:0000259" key="1">
    <source>
        <dbReference type="Pfam" id="PF01926"/>
    </source>
</evidence>
<dbReference type="InterPro" id="IPR027417">
    <property type="entry name" value="P-loop_NTPase"/>
</dbReference>
<proteinExistence type="predicted"/>
<dbReference type="InterPro" id="IPR021871">
    <property type="entry name" value="DUF3482"/>
</dbReference>
<accession>A0A485M372</accession>
<dbReference type="AlphaFoldDB" id="A0A485M372"/>